<reference evidence="2 3" key="1">
    <citation type="journal article" date="2018" name="Nat. Genet.">
        <title>The Rosa genome provides new insights in the design of modern roses.</title>
        <authorList>
            <person name="Bendahmane M."/>
        </authorList>
    </citation>
    <scope>NUCLEOTIDE SEQUENCE [LARGE SCALE GENOMIC DNA]</scope>
    <source>
        <strain evidence="3">cv. Old Blush</strain>
    </source>
</reference>
<evidence type="ECO:0000313" key="2">
    <source>
        <dbReference type="EMBL" id="PRQ45775.1"/>
    </source>
</evidence>
<keyword evidence="3" id="KW-1185">Reference proteome</keyword>
<name>A0A2P6RH72_ROSCH</name>
<dbReference type="AlphaFoldDB" id="A0A2P6RH72"/>
<dbReference type="Proteomes" id="UP000238479">
    <property type="component" value="Chromosome 3"/>
</dbReference>
<feature type="region of interest" description="Disordered" evidence="1">
    <location>
        <begin position="23"/>
        <end position="45"/>
    </location>
</feature>
<comment type="caution">
    <text evidence="2">The sequence shown here is derived from an EMBL/GenBank/DDBJ whole genome shotgun (WGS) entry which is preliminary data.</text>
</comment>
<sequence length="121" mass="13032">MGYFFSSSLILFSPRSLNSSSRLQHRALAPTPSSTKSNHRLGRQRKKTLSLSIENPSNSSNSIISSPGGVVNGLGNSVTASTIGVILNCVSTFPSPASKSICMMVIHLSLDMVWFLFLKMV</sequence>
<dbReference type="Gramene" id="PRQ45775">
    <property type="protein sequence ID" value="PRQ45775"/>
    <property type="gene ID" value="RchiOBHm_Chr3g0495301"/>
</dbReference>
<evidence type="ECO:0000256" key="1">
    <source>
        <dbReference type="SAM" id="MobiDB-lite"/>
    </source>
</evidence>
<accession>A0A2P6RH72</accession>
<dbReference type="EMBL" id="PDCK01000041">
    <property type="protein sequence ID" value="PRQ45775.1"/>
    <property type="molecule type" value="Genomic_DNA"/>
</dbReference>
<organism evidence="2 3">
    <name type="scientific">Rosa chinensis</name>
    <name type="common">China rose</name>
    <dbReference type="NCBI Taxonomy" id="74649"/>
    <lineage>
        <taxon>Eukaryota</taxon>
        <taxon>Viridiplantae</taxon>
        <taxon>Streptophyta</taxon>
        <taxon>Embryophyta</taxon>
        <taxon>Tracheophyta</taxon>
        <taxon>Spermatophyta</taxon>
        <taxon>Magnoliopsida</taxon>
        <taxon>eudicotyledons</taxon>
        <taxon>Gunneridae</taxon>
        <taxon>Pentapetalae</taxon>
        <taxon>rosids</taxon>
        <taxon>fabids</taxon>
        <taxon>Rosales</taxon>
        <taxon>Rosaceae</taxon>
        <taxon>Rosoideae</taxon>
        <taxon>Rosoideae incertae sedis</taxon>
        <taxon>Rosa</taxon>
    </lineage>
</organism>
<gene>
    <name evidence="2" type="ORF">RchiOBHm_Chr3g0495301</name>
</gene>
<evidence type="ECO:0000313" key="3">
    <source>
        <dbReference type="Proteomes" id="UP000238479"/>
    </source>
</evidence>
<protein>
    <submittedName>
        <fullName evidence="2">Uncharacterized protein</fullName>
    </submittedName>
</protein>
<proteinExistence type="predicted"/>